<sequence length="159" mass="17147">MEGDIWVRLFNVDQTVVSVGPYKFQSVGTCWSNCVASVSGRASPPHNTLNLVGRVKSDSCNNIRHVEGVACMSETLWRIIKAANCCASAACACVASMICAPVNNGRNSSKMEISKEREVTLSKISSPVIPGSLLIEHRKLTTLLCSTMTPFGFPVEPEV</sequence>
<organism evidence="1 2">
    <name type="scientific">Xenorhabdus miraniensis</name>
    <dbReference type="NCBI Taxonomy" id="351674"/>
    <lineage>
        <taxon>Bacteria</taxon>
        <taxon>Pseudomonadati</taxon>
        <taxon>Pseudomonadota</taxon>
        <taxon>Gammaproteobacteria</taxon>
        <taxon>Enterobacterales</taxon>
        <taxon>Morganellaceae</taxon>
        <taxon>Xenorhabdus</taxon>
    </lineage>
</organism>
<reference evidence="1 2" key="1">
    <citation type="journal article" date="2017" name="Nat. Microbiol.">
        <title>Natural product diversity associated with the nematode symbionts Photorhabdus and Xenorhabdus.</title>
        <authorList>
            <person name="Tobias N.J."/>
            <person name="Wolff H."/>
            <person name="Djahanschiri B."/>
            <person name="Grundmann F."/>
            <person name="Kronenwerth M."/>
            <person name="Shi Y.M."/>
            <person name="Simonyi S."/>
            <person name="Grun P."/>
            <person name="Shapiro-Ilan D."/>
            <person name="Pidot S.J."/>
            <person name="Stinear T.P."/>
            <person name="Ebersberger I."/>
            <person name="Bode H.B."/>
        </authorList>
    </citation>
    <scope>NUCLEOTIDE SEQUENCE [LARGE SCALE GENOMIC DNA]</scope>
    <source>
        <strain evidence="1 2">DSM 17902</strain>
    </source>
</reference>
<keyword evidence="2" id="KW-1185">Reference proteome</keyword>
<dbReference type="Proteomes" id="UP000221980">
    <property type="component" value="Unassembled WGS sequence"/>
</dbReference>
<name>A0A2D0J7A8_9GAMM</name>
<comment type="caution">
    <text evidence="1">The sequence shown here is derived from an EMBL/GenBank/DDBJ whole genome shotgun (WGS) entry which is preliminary data.</text>
</comment>
<evidence type="ECO:0000313" key="2">
    <source>
        <dbReference type="Proteomes" id="UP000221980"/>
    </source>
</evidence>
<dbReference type="EMBL" id="NITZ01000086">
    <property type="protein sequence ID" value="PHM39512.1"/>
    <property type="molecule type" value="Genomic_DNA"/>
</dbReference>
<proteinExistence type="predicted"/>
<gene>
    <name evidence="1" type="ORF">Xmir_04420</name>
</gene>
<protein>
    <submittedName>
        <fullName evidence="1">Uncharacterized protein</fullName>
    </submittedName>
</protein>
<evidence type="ECO:0000313" key="1">
    <source>
        <dbReference type="EMBL" id="PHM39512.1"/>
    </source>
</evidence>
<accession>A0A2D0J7A8</accession>
<dbReference type="AlphaFoldDB" id="A0A2D0J7A8"/>